<dbReference type="PROSITE" id="PS50294">
    <property type="entry name" value="WD_REPEATS_REGION"/>
    <property type="match status" value="1"/>
</dbReference>
<feature type="domain" description="Novel STAND NTPase 1" evidence="5">
    <location>
        <begin position="9"/>
        <end position="421"/>
    </location>
</feature>
<feature type="repeat" description="WD" evidence="3">
    <location>
        <begin position="639"/>
        <end position="680"/>
    </location>
</feature>
<feature type="transmembrane region" description="Helical" evidence="4">
    <location>
        <begin position="505"/>
        <end position="525"/>
    </location>
</feature>
<protein>
    <submittedName>
        <fullName evidence="6">WD40-containing protein</fullName>
    </submittedName>
</protein>
<dbReference type="SMART" id="SM00320">
    <property type="entry name" value="WD40"/>
    <property type="match status" value="6"/>
</dbReference>
<dbReference type="InterPro" id="IPR027417">
    <property type="entry name" value="P-loop_NTPase"/>
</dbReference>
<evidence type="ECO:0000313" key="6">
    <source>
        <dbReference type="EMBL" id="ETR73449.1"/>
    </source>
</evidence>
<dbReference type="Gene3D" id="3.40.50.300">
    <property type="entry name" value="P-loop containing nucleotide triphosphate hydrolases"/>
    <property type="match status" value="1"/>
</dbReference>
<dbReference type="Pfam" id="PF00400">
    <property type="entry name" value="WD40"/>
    <property type="match status" value="2"/>
</dbReference>
<keyword evidence="4" id="KW-1133">Transmembrane helix</keyword>
<dbReference type="InterPro" id="IPR036322">
    <property type="entry name" value="WD40_repeat_dom_sf"/>
</dbReference>
<dbReference type="InterPro" id="IPR049052">
    <property type="entry name" value="nSTAND1"/>
</dbReference>
<dbReference type="Pfam" id="PF20703">
    <property type="entry name" value="nSTAND1"/>
    <property type="match status" value="1"/>
</dbReference>
<dbReference type="AlphaFoldDB" id="A0A1V1PEW8"/>
<dbReference type="Proteomes" id="UP000189670">
    <property type="component" value="Unassembled WGS sequence"/>
</dbReference>
<dbReference type="PROSITE" id="PS00678">
    <property type="entry name" value="WD_REPEATS_1"/>
    <property type="match status" value="1"/>
</dbReference>
<dbReference type="InterPro" id="IPR001680">
    <property type="entry name" value="WD40_rpt"/>
</dbReference>
<dbReference type="PROSITE" id="PS50082">
    <property type="entry name" value="WD_REPEATS_2"/>
    <property type="match status" value="2"/>
</dbReference>
<accession>A0A1V1PEW8</accession>
<sequence length="1211" mass="139855">MENETISQPYPGLRPFNTHEKEIYCGRSKQIDTLKQKLMKNKLIAIVGPSGSGKSSLINAGLIPEVEKDAFTIIAVRPKNTPLQSLAESLYDCFRWECDQKQITPESIKEMLEHSFLGLIEFFKSIKLSDNHKTLIIIDQFEEILRYVPQPDGNSEASAFVYVLEKTIMTASLPLYFVISIRSDNIGDCMKFFDLSEMVTHNIFLIPKLYPREYREIIKGPLSHESFKDITVMKPELVNRIISDLSNKQDQLPILQHALWLMWHQQQNNDTIVFDIQRYSDIGGLKFCINKNADAIFNGLKDNQKIIAEKIFKSLINADRNREDSRRPMVDIDAIACELELFSIEDISEVITFFCNEQCYFLKTEIKNNSRSTKKGNDFFRYVEISHECIIRQWHRLNQWREEEIEAIKIFELLLERVAENRKNKNGFVRLDDYNLDKANNWIQDNKPNKYWARRYNNQIIEMGAKDVFFNDVIAFIQTSNQARQDERHKESQKQERIKTITKRAIMGTIVGLVFVVITLSLMYYQSKKYHNLSYEYCLLQATLNIKVNKFNKADKLLKKTTEIDDKVTLSRKFSKHLIQWYIHSVAISPVHQQRILLTNTIITSRCCYISGQNVLLSGTKNGTILWFDLEKNIITKTRKAHDKPIINLIIHPANEWFISASNDGIIKQWSLKTDELLNQWCYHDDKLALDPVDTQFQDTNDSNQIFFVNDKKTVFLCKMTDDARYMAYGSEDAIVIRNIHNNLLLKNIIYAESTINDIDLFYKNDQLNLAIADNESLYLWQFGNKSLFSRFTEPVLNIAVSNNNNIYGATRQSIYILENNFFSLEIAPLPDTISQLYVDQYENVIAVTTGKTIYVNNMQKDYQKIFDKHDFSVAGIVLAANRILSVDNQGTINTWIPDSQLWQKQKTDEIPSAIALSADHNTLFAAGTNGVLKTLSCNNLEIIKQANLTDPIHEIKVSRDNQRLALKMARQVIIVDTGFTPLFDIGRHDFEDICFMPHTNQLAALHANGKLSLCDSTSIQTVQIKNLNRDIFEEQMTTFDIHPDGTQFTMASSIGYVYLISYPERVVLHAIQVSSKAIKKVTYGKSGQNILCINEDDDIIMINLSSPENFSSLTFIDHQAKVLSAGFLHDSQHIVSVDQNRKIHFWDLKTRSELFHIDLPVEPSSDDDSVIDFAYHCKDYHHCIFTVALRNKTIVHYLYDTDDMPGRLEK</sequence>
<dbReference type="PANTHER" id="PTHR44019:SF8">
    <property type="entry name" value="POC1 CENTRIOLAR PROTEIN HOMOLOG"/>
    <property type="match status" value="1"/>
</dbReference>
<evidence type="ECO:0000256" key="2">
    <source>
        <dbReference type="ARBA" id="ARBA00022737"/>
    </source>
</evidence>
<gene>
    <name evidence="6" type="ORF">OMM_00951</name>
</gene>
<reference evidence="7" key="1">
    <citation type="submission" date="2012-11" db="EMBL/GenBank/DDBJ databases">
        <authorList>
            <person name="Lucero-Rivera Y.E."/>
            <person name="Tovar-Ramirez D."/>
        </authorList>
    </citation>
    <scope>NUCLEOTIDE SEQUENCE [LARGE SCALE GENOMIC DNA]</scope>
    <source>
        <strain evidence="7">Araruama</strain>
    </source>
</reference>
<name>A0A1V1PEW8_9BACT</name>
<evidence type="ECO:0000256" key="4">
    <source>
        <dbReference type="SAM" id="Phobius"/>
    </source>
</evidence>
<comment type="caution">
    <text evidence="6">The sequence shown here is derived from an EMBL/GenBank/DDBJ whole genome shotgun (WGS) entry which is preliminary data.</text>
</comment>
<feature type="repeat" description="WD" evidence="3">
    <location>
        <begin position="1116"/>
        <end position="1157"/>
    </location>
</feature>
<dbReference type="SUPFAM" id="SSF50978">
    <property type="entry name" value="WD40 repeat-like"/>
    <property type="match status" value="1"/>
</dbReference>
<dbReference type="PANTHER" id="PTHR44019">
    <property type="entry name" value="WD REPEAT-CONTAINING PROTEIN 55"/>
    <property type="match status" value="1"/>
</dbReference>
<dbReference type="SUPFAM" id="SSF50998">
    <property type="entry name" value="Quinoprotein alcohol dehydrogenase-like"/>
    <property type="match status" value="1"/>
</dbReference>
<evidence type="ECO:0000256" key="3">
    <source>
        <dbReference type="PROSITE-ProRule" id="PRU00221"/>
    </source>
</evidence>
<keyword evidence="1 3" id="KW-0853">WD repeat</keyword>
<keyword evidence="4" id="KW-0472">Membrane</keyword>
<keyword evidence="2" id="KW-0677">Repeat</keyword>
<dbReference type="InterPro" id="IPR015943">
    <property type="entry name" value="WD40/YVTN_repeat-like_dom_sf"/>
</dbReference>
<keyword evidence="4" id="KW-0812">Transmembrane</keyword>
<dbReference type="InterPro" id="IPR011047">
    <property type="entry name" value="Quinoprotein_ADH-like_sf"/>
</dbReference>
<organism evidence="6 7">
    <name type="scientific">Candidatus Magnetoglobus multicellularis str. Araruama</name>
    <dbReference type="NCBI Taxonomy" id="890399"/>
    <lineage>
        <taxon>Bacteria</taxon>
        <taxon>Pseudomonadati</taxon>
        <taxon>Thermodesulfobacteriota</taxon>
        <taxon>Desulfobacteria</taxon>
        <taxon>Desulfobacterales</taxon>
        <taxon>Desulfobacteraceae</taxon>
        <taxon>Candidatus Magnetoglobus</taxon>
    </lineage>
</organism>
<dbReference type="InterPro" id="IPR050505">
    <property type="entry name" value="WDR55/POC1"/>
</dbReference>
<evidence type="ECO:0000259" key="5">
    <source>
        <dbReference type="Pfam" id="PF20703"/>
    </source>
</evidence>
<dbReference type="Gene3D" id="2.130.10.10">
    <property type="entry name" value="YVTN repeat-like/Quinoprotein amine dehydrogenase"/>
    <property type="match status" value="3"/>
</dbReference>
<dbReference type="InterPro" id="IPR019775">
    <property type="entry name" value="WD40_repeat_CS"/>
</dbReference>
<evidence type="ECO:0000256" key="1">
    <source>
        <dbReference type="ARBA" id="ARBA00022574"/>
    </source>
</evidence>
<evidence type="ECO:0000313" key="7">
    <source>
        <dbReference type="Proteomes" id="UP000189670"/>
    </source>
</evidence>
<proteinExistence type="predicted"/>
<dbReference type="SUPFAM" id="SSF52540">
    <property type="entry name" value="P-loop containing nucleoside triphosphate hydrolases"/>
    <property type="match status" value="1"/>
</dbReference>
<dbReference type="EMBL" id="ATBP01000059">
    <property type="protein sequence ID" value="ETR73449.1"/>
    <property type="molecule type" value="Genomic_DNA"/>
</dbReference>